<accession>A0ABY8VLK1</accession>
<protein>
    <recommendedName>
        <fullName evidence="4">Secreted protein</fullName>
    </recommendedName>
</protein>
<feature type="chain" id="PRO_5045151466" description="Secreted protein" evidence="1">
    <location>
        <begin position="24"/>
        <end position="105"/>
    </location>
</feature>
<evidence type="ECO:0000313" key="3">
    <source>
        <dbReference type="Proteomes" id="UP001238805"/>
    </source>
</evidence>
<reference evidence="2 3" key="1">
    <citation type="submission" date="2023-05" db="EMBL/GenBank/DDBJ databases">
        <title>Corynebacterium suedekumii sp. nov. and Corynebacterium breve sp. nov. isolated from raw cow's milk.</title>
        <authorList>
            <person name="Baer M.K."/>
            <person name="Mehl L."/>
            <person name="Hellmuth R."/>
            <person name="Marke G."/>
            <person name="Lipski A."/>
        </authorList>
    </citation>
    <scope>NUCLEOTIDE SEQUENCE [LARGE SCALE GENOMIC DNA]</scope>
    <source>
        <strain evidence="2 3">LM112</strain>
    </source>
</reference>
<dbReference type="RefSeq" id="WP_284874142.1">
    <property type="nucleotide sequence ID" value="NZ_CP126970.1"/>
</dbReference>
<evidence type="ECO:0008006" key="4">
    <source>
        <dbReference type="Google" id="ProtNLM"/>
    </source>
</evidence>
<keyword evidence="3" id="KW-1185">Reference proteome</keyword>
<organism evidence="2 3">
    <name type="scientific">Corynebacterium suedekumii</name>
    <dbReference type="NCBI Taxonomy" id="3049801"/>
    <lineage>
        <taxon>Bacteria</taxon>
        <taxon>Bacillati</taxon>
        <taxon>Actinomycetota</taxon>
        <taxon>Actinomycetes</taxon>
        <taxon>Mycobacteriales</taxon>
        <taxon>Corynebacteriaceae</taxon>
        <taxon>Corynebacterium</taxon>
    </lineage>
</organism>
<dbReference type="Proteomes" id="UP001238805">
    <property type="component" value="Chromosome"/>
</dbReference>
<keyword evidence="1" id="KW-0732">Signal</keyword>
<name>A0ABY8VLK1_9CORY</name>
<proteinExistence type="predicted"/>
<evidence type="ECO:0000313" key="2">
    <source>
        <dbReference type="EMBL" id="WIM69548.1"/>
    </source>
</evidence>
<feature type="signal peptide" evidence="1">
    <location>
        <begin position="1"/>
        <end position="23"/>
    </location>
</feature>
<sequence length="105" mass="11327">MRRLITVTSTVLLAATLAPHAGAQDTGQDDYYVQTPADVFGDQRGSSGFRMTEEHDAYVSLIRAREALVGTTEVVDCTTLDPFRASSCLAFDAIGGLAFQVMLPR</sequence>
<evidence type="ECO:0000256" key="1">
    <source>
        <dbReference type="SAM" id="SignalP"/>
    </source>
</evidence>
<gene>
    <name evidence="2" type="ORF">QP029_09865</name>
</gene>
<dbReference type="EMBL" id="CP126970">
    <property type="protein sequence ID" value="WIM69548.1"/>
    <property type="molecule type" value="Genomic_DNA"/>
</dbReference>